<feature type="domain" description="AMP-binding enzyme C-terminal" evidence="2">
    <location>
        <begin position="383"/>
        <end position="457"/>
    </location>
</feature>
<proteinExistence type="predicted"/>
<gene>
    <name evidence="3" type="ordered locus">Caci_6585</name>
</gene>
<organism evidence="3 4">
    <name type="scientific">Catenulispora acidiphila (strain DSM 44928 / JCM 14897 / NBRC 102108 / NRRL B-24433 / ID139908)</name>
    <dbReference type="NCBI Taxonomy" id="479433"/>
    <lineage>
        <taxon>Bacteria</taxon>
        <taxon>Bacillati</taxon>
        <taxon>Actinomycetota</taxon>
        <taxon>Actinomycetes</taxon>
        <taxon>Catenulisporales</taxon>
        <taxon>Catenulisporaceae</taxon>
        <taxon>Catenulispora</taxon>
    </lineage>
</organism>
<name>C7PYE1_CATAD</name>
<dbReference type="eggNOG" id="COG0318">
    <property type="taxonomic scope" value="Bacteria"/>
</dbReference>
<dbReference type="STRING" id="479433.Caci_6585"/>
<dbReference type="Gene3D" id="3.40.50.12780">
    <property type="entry name" value="N-terminal domain of ligase-like"/>
    <property type="match status" value="1"/>
</dbReference>
<dbReference type="RefSeq" id="WP_015795160.1">
    <property type="nucleotide sequence ID" value="NC_013131.1"/>
</dbReference>
<dbReference type="KEGG" id="cai:Caci_6585"/>
<feature type="domain" description="AMP-dependent synthetase/ligase" evidence="1">
    <location>
        <begin position="10"/>
        <end position="332"/>
    </location>
</feature>
<dbReference type="InParanoid" id="C7PYE1"/>
<dbReference type="InterPro" id="IPR025110">
    <property type="entry name" value="AMP-bd_C"/>
</dbReference>
<dbReference type="InterPro" id="IPR045851">
    <property type="entry name" value="AMP-bd_C_sf"/>
</dbReference>
<dbReference type="EMBL" id="CP001700">
    <property type="protein sequence ID" value="ACU75431.1"/>
    <property type="molecule type" value="Genomic_DNA"/>
</dbReference>
<accession>C7PYE1</accession>
<protein>
    <submittedName>
        <fullName evidence="3">AMP-dependent synthetase and ligase</fullName>
    </submittedName>
</protein>
<keyword evidence="4" id="KW-1185">Reference proteome</keyword>
<dbReference type="Proteomes" id="UP000000851">
    <property type="component" value="Chromosome"/>
</dbReference>
<keyword evidence="3" id="KW-0436">Ligase</keyword>
<dbReference type="CDD" id="cd04433">
    <property type="entry name" value="AFD_class_I"/>
    <property type="match status" value="1"/>
</dbReference>
<dbReference type="InterPro" id="IPR042099">
    <property type="entry name" value="ANL_N_sf"/>
</dbReference>
<dbReference type="Pfam" id="PF00501">
    <property type="entry name" value="AMP-binding"/>
    <property type="match status" value="1"/>
</dbReference>
<dbReference type="Gene3D" id="3.30.300.30">
    <property type="match status" value="1"/>
</dbReference>
<dbReference type="Pfam" id="PF13193">
    <property type="entry name" value="AMP-binding_C"/>
    <property type="match status" value="1"/>
</dbReference>
<sequence>MAFPDSVLHALAARPEHVAVEDGDLAVTGGELLRMIGTIARGLRSSGIGPGSGVAMELGVSAEAVAAYFAGYTVGCRVIGVHPGYSAPQRRHVLSRGVDAVLTGDRVAELLRGEAADPVVLARPDDVARVAYTSGSTGRPKGCMQTYKALSSHWSWDVENWCADTVELARCTGRYLLFGTLASAVVQDYLALCLLSGGTAVIPRLPAAGEGPLFPGVFERLRASATIMNVPRLYQMLDALRTAEYDMSSVAAIMVAGSPLPAHRLAEAVELLGPVVYSSYGLTETGGLTALTPTDIAQGVLGSVGRPLPSVEVDIRDGEIYVRTQYQMCGYFDEPELTAETLTADGFVRTRDLGKLEDGYLSLTGRAREIIIVDALPVYAGPIERLLAAQEDVDQAYVIGAPSDQRGEAVHAFLVPRPGHSLDHAGLRQAVRADLGELSVPETITQLAEVPVAASGKPDKAALLGLLRGGVPEAASRDH</sequence>
<dbReference type="InterPro" id="IPR050237">
    <property type="entry name" value="ATP-dep_AMP-bd_enzyme"/>
</dbReference>
<evidence type="ECO:0000313" key="4">
    <source>
        <dbReference type="Proteomes" id="UP000000851"/>
    </source>
</evidence>
<dbReference type="GO" id="GO:0016878">
    <property type="term" value="F:acid-thiol ligase activity"/>
    <property type="evidence" value="ECO:0007669"/>
    <property type="project" value="UniProtKB-ARBA"/>
</dbReference>
<evidence type="ECO:0000259" key="1">
    <source>
        <dbReference type="Pfam" id="PF00501"/>
    </source>
</evidence>
<dbReference type="OrthoDB" id="9803968at2"/>
<dbReference type="InterPro" id="IPR000873">
    <property type="entry name" value="AMP-dep_synth/lig_dom"/>
</dbReference>
<dbReference type="InterPro" id="IPR020845">
    <property type="entry name" value="AMP-binding_CS"/>
</dbReference>
<dbReference type="HOGENOM" id="CLU_000022_59_0_11"/>
<evidence type="ECO:0000259" key="2">
    <source>
        <dbReference type="Pfam" id="PF13193"/>
    </source>
</evidence>
<evidence type="ECO:0000313" key="3">
    <source>
        <dbReference type="EMBL" id="ACU75431.1"/>
    </source>
</evidence>
<dbReference type="SUPFAM" id="SSF56801">
    <property type="entry name" value="Acetyl-CoA synthetase-like"/>
    <property type="match status" value="1"/>
</dbReference>
<dbReference type="AlphaFoldDB" id="C7PYE1"/>
<reference evidence="3 4" key="1">
    <citation type="journal article" date="2009" name="Stand. Genomic Sci.">
        <title>Complete genome sequence of Catenulispora acidiphila type strain (ID 139908).</title>
        <authorList>
            <person name="Copeland A."/>
            <person name="Lapidus A."/>
            <person name="Glavina Del Rio T."/>
            <person name="Nolan M."/>
            <person name="Lucas S."/>
            <person name="Chen F."/>
            <person name="Tice H."/>
            <person name="Cheng J.F."/>
            <person name="Bruce D."/>
            <person name="Goodwin L."/>
            <person name="Pitluck S."/>
            <person name="Mikhailova N."/>
            <person name="Pati A."/>
            <person name="Ivanova N."/>
            <person name="Mavromatis K."/>
            <person name="Chen A."/>
            <person name="Palaniappan K."/>
            <person name="Chain P."/>
            <person name="Land M."/>
            <person name="Hauser L."/>
            <person name="Chang Y.J."/>
            <person name="Jeffries C.D."/>
            <person name="Chertkov O."/>
            <person name="Brettin T."/>
            <person name="Detter J.C."/>
            <person name="Han C."/>
            <person name="Ali Z."/>
            <person name="Tindall B.J."/>
            <person name="Goker M."/>
            <person name="Bristow J."/>
            <person name="Eisen J.A."/>
            <person name="Markowitz V."/>
            <person name="Hugenholtz P."/>
            <person name="Kyrpides N.C."/>
            <person name="Klenk H.P."/>
        </authorList>
    </citation>
    <scope>NUCLEOTIDE SEQUENCE [LARGE SCALE GENOMIC DNA]</scope>
    <source>
        <strain evidence="4">DSM 44928 / JCM 14897 / NBRC 102108 / NRRL B-24433 / ID139908</strain>
    </source>
</reference>
<dbReference type="PANTHER" id="PTHR43767">
    <property type="entry name" value="LONG-CHAIN-FATTY-ACID--COA LIGASE"/>
    <property type="match status" value="1"/>
</dbReference>
<dbReference type="PANTHER" id="PTHR43767:SF1">
    <property type="entry name" value="NONRIBOSOMAL PEPTIDE SYNTHASE PES1 (EUROFUNG)-RELATED"/>
    <property type="match status" value="1"/>
</dbReference>
<dbReference type="PROSITE" id="PS00455">
    <property type="entry name" value="AMP_BINDING"/>
    <property type="match status" value="1"/>
</dbReference>